<proteinExistence type="predicted"/>
<dbReference type="InterPro" id="IPR036770">
    <property type="entry name" value="Ankyrin_rpt-contain_sf"/>
</dbReference>
<dbReference type="RefSeq" id="XP_001708417.1">
    <property type="nucleotide sequence ID" value="XM_001708365.1"/>
</dbReference>
<dbReference type="PROSITE" id="PS50297">
    <property type="entry name" value="ANK_REP_REGION"/>
    <property type="match status" value="2"/>
</dbReference>
<reference evidence="1 2" key="1">
    <citation type="journal article" date="2007" name="Science">
        <title>Genomic minimalism in the early diverging intestinal parasite Giardia lamblia.</title>
        <authorList>
            <person name="Morrison H.G."/>
            <person name="McArthur A.G."/>
            <person name="Gillin F.D."/>
            <person name="Aley S.B."/>
            <person name="Adam R.D."/>
            <person name="Olsen G.J."/>
            <person name="Best A.A."/>
            <person name="Cande W.Z."/>
            <person name="Chen F."/>
            <person name="Cipriano M.J."/>
            <person name="Davids B.J."/>
            <person name="Dawson S.C."/>
            <person name="Elmendorf H.G."/>
            <person name="Hehl A.B."/>
            <person name="Holder M.E."/>
            <person name="Huse S.M."/>
            <person name="Kim U.U."/>
            <person name="Lasek-Nesselquist E."/>
            <person name="Manning G."/>
            <person name="Nigam A."/>
            <person name="Nixon J.E."/>
            <person name="Palm D."/>
            <person name="Passamaneck N.E."/>
            <person name="Prabhu A."/>
            <person name="Reich C.I."/>
            <person name="Reiner D.S."/>
            <person name="Samuelson J."/>
            <person name="Svard S.G."/>
            <person name="Sogin M.L."/>
        </authorList>
    </citation>
    <scope>NUCLEOTIDE SEQUENCE [LARGE SCALE GENOMIC DNA]</scope>
    <source>
        <strain evidence="1 2">WB C6</strain>
    </source>
</reference>
<accession>A8BAK0</accession>
<dbReference type="SUPFAM" id="SSF48403">
    <property type="entry name" value="Ankyrin repeat"/>
    <property type="match status" value="2"/>
</dbReference>
<dbReference type="KEGG" id="gla:GL50803_0016444"/>
<dbReference type="AlphaFoldDB" id="A8BAK0"/>
<dbReference type="InterPro" id="IPR002110">
    <property type="entry name" value="Ankyrin_rpt"/>
</dbReference>
<dbReference type="VEuPathDB" id="GiardiaDB:GL50803_16444"/>
<gene>
    <name evidence="1" type="ORF">GL50803_0016444</name>
</gene>
<evidence type="ECO:0000313" key="1">
    <source>
        <dbReference type="EMBL" id="KAE8303483.1"/>
    </source>
</evidence>
<organism evidence="1 2">
    <name type="scientific">Giardia intestinalis (strain ATCC 50803 / WB clone C6)</name>
    <name type="common">Giardia lamblia</name>
    <dbReference type="NCBI Taxonomy" id="184922"/>
    <lineage>
        <taxon>Eukaryota</taxon>
        <taxon>Metamonada</taxon>
        <taxon>Diplomonadida</taxon>
        <taxon>Hexamitidae</taxon>
        <taxon>Giardiinae</taxon>
        <taxon>Giardia</taxon>
    </lineage>
</organism>
<dbReference type="PANTHER" id="PTHR24120:SF4">
    <property type="entry name" value="GH07239P"/>
    <property type="match status" value="1"/>
</dbReference>
<comment type="caution">
    <text evidence="1">The sequence shown here is derived from an EMBL/GenBank/DDBJ whole genome shotgun (WGS) entry which is preliminary data.</text>
</comment>
<dbReference type="OMA" id="KPYELGM"/>
<dbReference type="STRING" id="184922.A8BAK0"/>
<name>A8BAK0_GIAIC</name>
<dbReference type="PANTHER" id="PTHR24120">
    <property type="entry name" value="GH07239P"/>
    <property type="match status" value="1"/>
</dbReference>
<dbReference type="Gene3D" id="1.25.40.20">
    <property type="entry name" value="Ankyrin repeat-containing domain"/>
    <property type="match status" value="4"/>
</dbReference>
<dbReference type="SMART" id="SM00248">
    <property type="entry name" value="ANK"/>
    <property type="match status" value="12"/>
</dbReference>
<evidence type="ECO:0000313" key="2">
    <source>
        <dbReference type="Proteomes" id="UP000001548"/>
    </source>
</evidence>
<dbReference type="HOGENOM" id="CLU_367420_0_0_1"/>
<dbReference type="EMBL" id="AACB03000002">
    <property type="protein sequence ID" value="KAE8303483.1"/>
    <property type="molecule type" value="Genomic_DNA"/>
</dbReference>
<dbReference type="GeneID" id="5701328"/>
<protein>
    <submittedName>
        <fullName evidence="1">Ankyrin repeat protein 1</fullName>
    </submittedName>
</protein>
<dbReference type="PROSITE" id="PS50088">
    <property type="entry name" value="ANK_REPEAT"/>
    <property type="match status" value="2"/>
</dbReference>
<dbReference type="Proteomes" id="UP000001548">
    <property type="component" value="Unassembled WGS sequence"/>
</dbReference>
<keyword evidence="2" id="KW-1185">Reference proteome</keyword>
<dbReference type="Pfam" id="PF12796">
    <property type="entry name" value="Ank_2"/>
    <property type="match status" value="4"/>
</dbReference>
<sequence>MSSLTRALIEIHTLFFPHERAPKVPIARADRPTQLMHAARAGQIDKVGANLHEARVARHDRTALMLAAENGHLECCKLLAEAGEAGMVDERGVTALSRAIAAERFSCAFFLCPYEGQLSGITPLMQAAALGDCDQLLLNTRYLDKKDLNGYTATMFASLYGNIKCLEYLFVNEQTLEDFSFIGVLQLAIKQSQLLSTSFLIHQRPHLFSNLFCNNDMELSIGWSMCLTNALTMLSSTNTALQTTPLMYKVALGQPISTTDLDTWATKRDFHKRTALMYCGQTNTNPQHTIDLLIEREAGLRDHSGYMAFCYAFMTHNMPLASLLYEKEMEATFGDRNNAFAVAVSSRNLDLMAFCLDINIRKGYKPEHYKISIRDPLSIQGTVTHLIESIMQGTPDDYIFFREEIGIVSTNLFPLPLSALQVLILTANYEYIPFLLGELGMTYSHHRTSLMLAASMTDSPILFDAFPYLVAEHGNKDDQGMTALMYAAHRGNISYLRGLLHLEVGAQDLSGRTALMHAVIHNNLEAVKLLASYEQGIPNFNGYTSLMVASYNNHIEIVRILMHEEAGFITSEKYTALALAMQEGHVEVAKLLYSSDAEVRKTKINPLIWSAFCGDVEGTLQYRQEYVMKQSAVCSTALKYAASARSPETVSLLLEEAGMADDTKNTALMSAARLGSLECVRLLKPYELGMKNDSGETALFYAATRGHAEIVTELLEEASIVGQSTLIDMIMKYVTDFRPEPIIVDLILNDFIPRLLNSQ</sequence>